<reference evidence="3" key="1">
    <citation type="submission" date="2023-10" db="EMBL/GenBank/DDBJ databases">
        <title>Genome assemblies of two species of porcelain crab, Petrolisthes cinctipes and Petrolisthes manimaculis (Anomura: Porcellanidae).</title>
        <authorList>
            <person name="Angst P."/>
        </authorList>
    </citation>
    <scope>NUCLEOTIDE SEQUENCE</scope>
    <source>
        <strain evidence="3">PB745_01</strain>
        <tissue evidence="3">Gill</tissue>
    </source>
</reference>
<feature type="transmembrane region" description="Helical" evidence="2">
    <location>
        <begin position="80"/>
        <end position="100"/>
    </location>
</feature>
<feature type="compositionally biased region" description="Basic and acidic residues" evidence="1">
    <location>
        <begin position="158"/>
        <end position="236"/>
    </location>
</feature>
<organism evidence="3 4">
    <name type="scientific">Petrolisthes cinctipes</name>
    <name type="common">Flat porcelain crab</name>
    <dbReference type="NCBI Taxonomy" id="88211"/>
    <lineage>
        <taxon>Eukaryota</taxon>
        <taxon>Metazoa</taxon>
        <taxon>Ecdysozoa</taxon>
        <taxon>Arthropoda</taxon>
        <taxon>Crustacea</taxon>
        <taxon>Multicrustacea</taxon>
        <taxon>Malacostraca</taxon>
        <taxon>Eumalacostraca</taxon>
        <taxon>Eucarida</taxon>
        <taxon>Decapoda</taxon>
        <taxon>Pleocyemata</taxon>
        <taxon>Anomura</taxon>
        <taxon>Galatheoidea</taxon>
        <taxon>Porcellanidae</taxon>
        <taxon>Petrolisthes</taxon>
    </lineage>
</organism>
<feature type="transmembrane region" description="Helical" evidence="2">
    <location>
        <begin position="48"/>
        <end position="68"/>
    </location>
</feature>
<evidence type="ECO:0000313" key="4">
    <source>
        <dbReference type="Proteomes" id="UP001286313"/>
    </source>
</evidence>
<sequence>MGRGGAVRGGDNKGRVRWGEGGGGIYSSVSVCVTPFHSHCTATFKMRVSLLVVVALVWGIGAVLSLPLPAIPTIVTGPGPLIVAGLWTLKGIALIGYVKLREEVMRRDRLAALRAEYREKHKEQHEMGEEEHHEMGEEEHNEMGEEEQHQPSEPSYHQPHEPTHHQPHEPTHHQPHEPTHHQPHEPTHHQPHEPTHHQPHEPTPHQPHEPTHHQPPDTTHHQPHEPTHHQPPDTTHHQPAPHPPSPTNHHPPAHQQQPNTHHEENEVSSYTSIHKRSIQGKKYIRL</sequence>
<evidence type="ECO:0000256" key="2">
    <source>
        <dbReference type="SAM" id="Phobius"/>
    </source>
</evidence>
<evidence type="ECO:0000256" key="1">
    <source>
        <dbReference type="SAM" id="MobiDB-lite"/>
    </source>
</evidence>
<keyword evidence="4" id="KW-1185">Reference proteome</keyword>
<feature type="compositionally biased region" description="Basic and acidic residues" evidence="1">
    <location>
        <begin position="121"/>
        <end position="135"/>
    </location>
</feature>
<evidence type="ECO:0000313" key="3">
    <source>
        <dbReference type="EMBL" id="KAK3886523.1"/>
    </source>
</evidence>
<dbReference type="AlphaFoldDB" id="A0AAE1KWG1"/>
<protein>
    <submittedName>
        <fullName evidence="3">Uncharacterized protein</fullName>
    </submittedName>
</protein>
<comment type="caution">
    <text evidence="3">The sequence shown here is derived from an EMBL/GenBank/DDBJ whole genome shotgun (WGS) entry which is preliminary data.</text>
</comment>
<gene>
    <name evidence="3" type="ORF">Pcinc_009321</name>
</gene>
<dbReference type="EMBL" id="JAWQEG010000692">
    <property type="protein sequence ID" value="KAK3886523.1"/>
    <property type="molecule type" value="Genomic_DNA"/>
</dbReference>
<dbReference type="Proteomes" id="UP001286313">
    <property type="component" value="Unassembled WGS sequence"/>
</dbReference>
<feature type="compositionally biased region" description="Basic residues" evidence="1">
    <location>
        <begin position="273"/>
        <end position="286"/>
    </location>
</feature>
<proteinExistence type="predicted"/>
<keyword evidence="2" id="KW-1133">Transmembrane helix</keyword>
<accession>A0AAE1KWG1</accession>
<feature type="compositionally biased region" description="Basic and acidic residues" evidence="1">
    <location>
        <begin position="141"/>
        <end position="150"/>
    </location>
</feature>
<name>A0AAE1KWG1_PETCI</name>
<feature type="region of interest" description="Disordered" evidence="1">
    <location>
        <begin position="121"/>
        <end position="286"/>
    </location>
</feature>
<keyword evidence="2" id="KW-0472">Membrane</keyword>
<keyword evidence="2" id="KW-0812">Transmembrane</keyword>